<dbReference type="SFLD" id="SFLDS00019">
    <property type="entry name" value="Glutathione_Transferase_(cytos"/>
    <property type="match status" value="1"/>
</dbReference>
<dbReference type="InterPro" id="IPR036282">
    <property type="entry name" value="Glutathione-S-Trfase_C_sf"/>
</dbReference>
<reference evidence="5 6" key="1">
    <citation type="submission" date="2018-05" db="EMBL/GenBank/DDBJ databases">
        <title>Comparative genomic sequence analysis between strain HN4 and CCM 8460T (Falsochrobactrum ovis) will provide more evidence to prove that HN4 is a new species of Falsochrobactrum.</title>
        <authorList>
            <person name="Lyu W."/>
            <person name="Sun L."/>
            <person name="Yao L."/>
        </authorList>
    </citation>
    <scope>NUCLEOTIDE SEQUENCE [LARGE SCALE GENOMIC DNA]</scope>
    <source>
        <strain evidence="5 6">HN4</strain>
    </source>
</reference>
<dbReference type="RefSeq" id="WP_109707996.1">
    <property type="nucleotide sequence ID" value="NZ_QGDB01000012.1"/>
</dbReference>
<dbReference type="Proteomes" id="UP000245865">
    <property type="component" value="Unassembled WGS sequence"/>
</dbReference>
<feature type="binding site" evidence="2">
    <location>
        <position position="96"/>
    </location>
    <ligand>
        <name>glutathione</name>
        <dbReference type="ChEBI" id="CHEBI:57925"/>
    </ligand>
</feature>
<dbReference type="SFLD" id="SFLDG01148">
    <property type="entry name" value="Xi_(cytGST)"/>
    <property type="match status" value="1"/>
</dbReference>
<feature type="site" description="Lowers pKa of active site Cys" evidence="3">
    <location>
        <position position="292"/>
    </location>
</feature>
<dbReference type="SUPFAM" id="SSF47616">
    <property type="entry name" value="GST C-terminal domain-like"/>
    <property type="match status" value="1"/>
</dbReference>
<sequence length="317" mass="35629">MLVNGKWMANWQPVQAKDEKGGFVRQTSSFRNWITPDGSAGPTGEGGFEAEAGRYHLYVALICPWASRTLIGRKLKKLENAISVTVVEPELSEQGWRFGAEPDPVNGATYLHEIYTRADPMISGRATVPVLWDKKRGTIVNNESAEILRMMNSGFGDLADASLDLYPEDLRARIDALNERIYPRLNNGVYRAGFATTQIAYEEAFAEVFAMLDELEERLSDGRKFLFDDRITEADIRLFVTLIRFDAAYYGLFKCNLRRLADYPHLTEYTARILGLPGVRETVSIDHIKRGYYSIKALNPTGIVPVGPDLHKLMGNA</sequence>
<dbReference type="CDD" id="cd03190">
    <property type="entry name" value="GST_C_Omega_like"/>
    <property type="match status" value="1"/>
</dbReference>
<dbReference type="InterPro" id="IPR010987">
    <property type="entry name" value="Glutathione-S-Trfase_C-like"/>
</dbReference>
<dbReference type="PANTHER" id="PTHR32419:SF6">
    <property type="entry name" value="GLUTATHIONE S-TRANSFERASE OMEGA-LIKE 1-RELATED"/>
    <property type="match status" value="1"/>
</dbReference>
<feature type="site" description="Lowers pKa of active site Cys" evidence="3">
    <location>
        <position position="249"/>
    </location>
</feature>
<dbReference type="InterPro" id="IPR036249">
    <property type="entry name" value="Thioredoxin-like_sf"/>
</dbReference>
<dbReference type="PANTHER" id="PTHR32419">
    <property type="entry name" value="GLUTATHIONYL-HYDROQUINONE REDUCTASE"/>
    <property type="match status" value="1"/>
</dbReference>
<evidence type="ECO:0000313" key="5">
    <source>
        <dbReference type="EMBL" id="PWL16366.1"/>
    </source>
</evidence>
<keyword evidence="6" id="KW-1185">Reference proteome</keyword>
<comment type="caution">
    <text evidence="5">The sequence shown here is derived from an EMBL/GenBank/DDBJ whole genome shotgun (WGS) entry which is preliminary data.</text>
</comment>
<dbReference type="GO" id="GO:0004364">
    <property type="term" value="F:glutathione transferase activity"/>
    <property type="evidence" value="ECO:0007669"/>
    <property type="project" value="InterPro"/>
</dbReference>
<dbReference type="InterPro" id="IPR047047">
    <property type="entry name" value="GST_Omega-like_C"/>
</dbReference>
<protein>
    <submittedName>
        <fullName evidence="5">Glutathione-dependent reductase</fullName>
    </submittedName>
</protein>
<feature type="active site" description="Proton donor/acceptor" evidence="1">
    <location>
        <position position="190"/>
    </location>
</feature>
<dbReference type="SFLD" id="SFLDG01206">
    <property type="entry name" value="Xi.1"/>
    <property type="match status" value="1"/>
</dbReference>
<dbReference type="Pfam" id="PF13410">
    <property type="entry name" value="GST_C_2"/>
    <property type="match status" value="1"/>
</dbReference>
<dbReference type="AlphaFoldDB" id="A0A316J4Q7"/>
<dbReference type="InterPro" id="IPR016639">
    <property type="entry name" value="GST_Omega/GSH"/>
</dbReference>
<dbReference type="Pfam" id="PF13409">
    <property type="entry name" value="GST_N_2"/>
    <property type="match status" value="1"/>
</dbReference>
<evidence type="ECO:0000256" key="2">
    <source>
        <dbReference type="PIRSR" id="PIRSR015753-2"/>
    </source>
</evidence>
<dbReference type="InterPro" id="IPR004045">
    <property type="entry name" value="Glutathione_S-Trfase_N"/>
</dbReference>
<dbReference type="OrthoDB" id="9769158at2"/>
<feature type="active site" description="Nucleophile" evidence="1">
    <location>
        <position position="63"/>
    </location>
</feature>
<dbReference type="GO" id="GO:0005737">
    <property type="term" value="C:cytoplasm"/>
    <property type="evidence" value="ECO:0007669"/>
    <property type="project" value="TreeGrafter"/>
</dbReference>
<dbReference type="Gene3D" id="3.40.30.10">
    <property type="entry name" value="Glutaredoxin"/>
    <property type="match status" value="1"/>
</dbReference>
<dbReference type="Gene3D" id="1.20.1050.10">
    <property type="match status" value="1"/>
</dbReference>
<gene>
    <name evidence="5" type="ORF">DKP76_17760</name>
</gene>
<feature type="binding site" evidence="2">
    <location>
        <begin position="125"/>
        <end position="128"/>
    </location>
    <ligand>
        <name>glutathione</name>
        <dbReference type="ChEBI" id="CHEBI:57925"/>
    </ligand>
</feature>
<evidence type="ECO:0000256" key="1">
    <source>
        <dbReference type="PIRSR" id="PIRSR015753-1"/>
    </source>
</evidence>
<dbReference type="SUPFAM" id="SSF52833">
    <property type="entry name" value="Thioredoxin-like"/>
    <property type="match status" value="1"/>
</dbReference>
<evidence type="ECO:0000259" key="4">
    <source>
        <dbReference type="PROSITE" id="PS50405"/>
    </source>
</evidence>
<name>A0A316J4Q7_9HYPH</name>
<dbReference type="PIRSF" id="PIRSF015753">
    <property type="entry name" value="GST"/>
    <property type="match status" value="1"/>
</dbReference>
<evidence type="ECO:0000256" key="3">
    <source>
        <dbReference type="PIRSR" id="PIRSR015753-3"/>
    </source>
</evidence>
<dbReference type="EMBL" id="QGDB01000012">
    <property type="protein sequence ID" value="PWL16366.1"/>
    <property type="molecule type" value="Genomic_DNA"/>
</dbReference>
<feature type="binding site" evidence="2">
    <location>
        <begin position="143"/>
        <end position="144"/>
    </location>
    <ligand>
        <name>glutathione</name>
        <dbReference type="ChEBI" id="CHEBI:57925"/>
    </ligand>
</feature>
<dbReference type="PROSITE" id="PS50405">
    <property type="entry name" value="GST_CTER"/>
    <property type="match status" value="1"/>
</dbReference>
<organism evidence="5 6">
    <name type="scientific">Falsochrobactrum shanghaiense</name>
    <dbReference type="NCBI Taxonomy" id="2201899"/>
    <lineage>
        <taxon>Bacteria</taxon>
        <taxon>Pseudomonadati</taxon>
        <taxon>Pseudomonadota</taxon>
        <taxon>Alphaproteobacteria</taxon>
        <taxon>Hyphomicrobiales</taxon>
        <taxon>Brucellaceae</taxon>
        <taxon>Falsochrobactrum</taxon>
    </lineage>
</organism>
<evidence type="ECO:0000313" key="6">
    <source>
        <dbReference type="Proteomes" id="UP000245865"/>
    </source>
</evidence>
<feature type="domain" description="GST C-terminal" evidence="4">
    <location>
        <begin position="167"/>
        <end position="292"/>
    </location>
</feature>
<accession>A0A316J4Q7</accession>
<proteinExistence type="predicted"/>
<dbReference type="InterPro" id="IPR040079">
    <property type="entry name" value="Glutathione_S-Trfase"/>
</dbReference>